<dbReference type="SUPFAM" id="SSF57667">
    <property type="entry name" value="beta-beta-alpha zinc fingers"/>
    <property type="match status" value="2"/>
</dbReference>
<keyword evidence="5" id="KW-0862">Zinc</keyword>
<dbReference type="GO" id="GO:0000981">
    <property type="term" value="F:DNA-binding transcription factor activity, RNA polymerase II-specific"/>
    <property type="evidence" value="ECO:0007669"/>
    <property type="project" value="TreeGrafter"/>
</dbReference>
<evidence type="ECO:0000256" key="1">
    <source>
        <dbReference type="ARBA" id="ARBA00004123"/>
    </source>
</evidence>
<evidence type="ECO:0000256" key="5">
    <source>
        <dbReference type="ARBA" id="ARBA00022833"/>
    </source>
</evidence>
<dbReference type="SMART" id="SM00355">
    <property type="entry name" value="ZnF_C2H2"/>
    <property type="match status" value="3"/>
</dbReference>
<evidence type="ECO:0000256" key="2">
    <source>
        <dbReference type="ARBA" id="ARBA00022723"/>
    </source>
</evidence>
<protein>
    <submittedName>
        <fullName evidence="10">C2H2-type domain-containing protein</fullName>
    </submittedName>
</protein>
<evidence type="ECO:0000256" key="6">
    <source>
        <dbReference type="ARBA" id="ARBA00023242"/>
    </source>
</evidence>
<feature type="domain" description="C2H2-type" evidence="8">
    <location>
        <begin position="1"/>
        <end position="28"/>
    </location>
</feature>
<keyword evidence="3" id="KW-0677">Repeat</keyword>
<dbReference type="PANTHER" id="PTHR23226:SF416">
    <property type="entry name" value="FI01424P"/>
    <property type="match status" value="1"/>
</dbReference>
<dbReference type="GO" id="GO:0008270">
    <property type="term" value="F:zinc ion binding"/>
    <property type="evidence" value="ECO:0007669"/>
    <property type="project" value="UniProtKB-KW"/>
</dbReference>
<dbReference type="AlphaFoldDB" id="A0A0R3RNS1"/>
<evidence type="ECO:0000256" key="3">
    <source>
        <dbReference type="ARBA" id="ARBA00022737"/>
    </source>
</evidence>
<evidence type="ECO:0000256" key="4">
    <source>
        <dbReference type="ARBA" id="ARBA00022771"/>
    </source>
</evidence>
<dbReference type="InterPro" id="IPR013087">
    <property type="entry name" value="Znf_C2H2_type"/>
</dbReference>
<dbReference type="Gene3D" id="3.30.160.60">
    <property type="entry name" value="Classic Zinc Finger"/>
    <property type="match status" value="3"/>
</dbReference>
<keyword evidence="9" id="KW-1185">Reference proteome</keyword>
<feature type="domain" description="C2H2-type" evidence="8">
    <location>
        <begin position="29"/>
        <end position="56"/>
    </location>
</feature>
<evidence type="ECO:0000259" key="8">
    <source>
        <dbReference type="PROSITE" id="PS50157"/>
    </source>
</evidence>
<dbReference type="STRING" id="1147741.A0A0R3RNS1"/>
<dbReference type="GO" id="GO:0005634">
    <property type="term" value="C:nucleus"/>
    <property type="evidence" value="ECO:0007669"/>
    <property type="project" value="UniProtKB-SubCell"/>
</dbReference>
<proteinExistence type="predicted"/>
<accession>A0A0R3RNS1</accession>
<dbReference type="Proteomes" id="UP000050640">
    <property type="component" value="Unplaced"/>
</dbReference>
<sequence>YKCDDCGKGFNFLSSFKRHTLTHGDERLYKCDDCGEEFELRCQLKKHRLTHGDNRQRFKCHECDWKFVQKFDLERHQKKHTCHNETMYSTLVNISSYNYFSSMLADARFVIKVGSREKQAKMWMVFDERHARG</sequence>
<feature type="domain" description="C2H2-type" evidence="8">
    <location>
        <begin position="58"/>
        <end position="85"/>
    </location>
</feature>
<dbReference type="PANTHER" id="PTHR23226">
    <property type="entry name" value="ZINC FINGER AND SCAN DOMAIN-CONTAINING"/>
    <property type="match status" value="1"/>
</dbReference>
<dbReference type="WBParaSite" id="EEL_0000313201-mRNA-1">
    <property type="protein sequence ID" value="EEL_0000313201-mRNA-1"/>
    <property type="gene ID" value="EEL_0000313201"/>
</dbReference>
<keyword evidence="6" id="KW-0539">Nucleus</keyword>
<keyword evidence="4 7" id="KW-0863">Zinc-finger</keyword>
<name>A0A0R3RNS1_9BILA</name>
<evidence type="ECO:0000313" key="9">
    <source>
        <dbReference type="Proteomes" id="UP000050640"/>
    </source>
</evidence>
<dbReference type="GO" id="GO:0000978">
    <property type="term" value="F:RNA polymerase II cis-regulatory region sequence-specific DNA binding"/>
    <property type="evidence" value="ECO:0007669"/>
    <property type="project" value="TreeGrafter"/>
</dbReference>
<reference evidence="10" key="1">
    <citation type="submission" date="2017-02" db="UniProtKB">
        <authorList>
            <consortium name="WormBaseParasite"/>
        </authorList>
    </citation>
    <scope>IDENTIFICATION</scope>
</reference>
<dbReference type="PROSITE" id="PS00028">
    <property type="entry name" value="ZINC_FINGER_C2H2_1"/>
    <property type="match status" value="3"/>
</dbReference>
<keyword evidence="2" id="KW-0479">Metal-binding</keyword>
<dbReference type="FunFam" id="3.30.160.60:FF:000671">
    <property type="entry name" value="Zinc finger protein 26"/>
    <property type="match status" value="1"/>
</dbReference>
<comment type="subcellular location">
    <subcellularLocation>
        <location evidence="1">Nucleus</location>
    </subcellularLocation>
</comment>
<evidence type="ECO:0000256" key="7">
    <source>
        <dbReference type="PROSITE-ProRule" id="PRU00042"/>
    </source>
</evidence>
<organism evidence="9 10">
    <name type="scientific">Elaeophora elaphi</name>
    <dbReference type="NCBI Taxonomy" id="1147741"/>
    <lineage>
        <taxon>Eukaryota</taxon>
        <taxon>Metazoa</taxon>
        <taxon>Ecdysozoa</taxon>
        <taxon>Nematoda</taxon>
        <taxon>Chromadorea</taxon>
        <taxon>Rhabditida</taxon>
        <taxon>Spirurina</taxon>
        <taxon>Spiruromorpha</taxon>
        <taxon>Filarioidea</taxon>
        <taxon>Onchocercidae</taxon>
        <taxon>Elaeophora</taxon>
    </lineage>
</organism>
<evidence type="ECO:0000313" key="10">
    <source>
        <dbReference type="WBParaSite" id="EEL_0000313201-mRNA-1"/>
    </source>
</evidence>
<dbReference type="Pfam" id="PF00096">
    <property type="entry name" value="zf-C2H2"/>
    <property type="match status" value="3"/>
</dbReference>
<dbReference type="PROSITE" id="PS50157">
    <property type="entry name" value="ZINC_FINGER_C2H2_2"/>
    <property type="match status" value="3"/>
</dbReference>
<dbReference type="InterPro" id="IPR036236">
    <property type="entry name" value="Znf_C2H2_sf"/>
</dbReference>